<organism evidence="6 7">
    <name type="scientific">Pseudobacteroides cellulosolvens ATCC 35603 = DSM 2933</name>
    <dbReference type="NCBI Taxonomy" id="398512"/>
    <lineage>
        <taxon>Bacteria</taxon>
        <taxon>Bacillati</taxon>
        <taxon>Bacillota</taxon>
        <taxon>Clostridia</taxon>
        <taxon>Eubacteriales</taxon>
        <taxon>Oscillospiraceae</taxon>
        <taxon>Pseudobacteroides</taxon>
    </lineage>
</organism>
<keyword evidence="7" id="KW-1185">Reference proteome</keyword>
<proteinExistence type="inferred from homology"/>
<dbReference type="Proteomes" id="UP000036923">
    <property type="component" value="Unassembled WGS sequence"/>
</dbReference>
<dbReference type="Gene3D" id="1.10.10.1320">
    <property type="entry name" value="Anti-sigma factor, zinc-finger domain"/>
    <property type="match status" value="1"/>
</dbReference>
<sequence length="425" mass="47830">MKKCEDIRELISQYIDGDMNSDLLSEFEEHILSCEDCRKELHDVKNVIAMLNNTPEEDLPLNFKDELHEKLLEEKAKKQSAITLILVRYSHVFASAAGFLIIFTIWLVYNNNISIKNDLPNTTSVQSYDSKEYGSNENMQFNYNHNPKESVNSETPQYNDGLHKISGAAGYSQSTQDQSSIVAMDVIPTSALNKSQPVEKYDSPEVKQTEDKNITTRFSENITGKAELKAKTDTNSKKEITDKSTESTVIGTVFSENLYKSADFTLNTKDAKSGRDSIRSIAASLGGEEFRVSLITGSVEATQKSVSAIPNGMIAESENADLLNFRIPANNYNTFLQKVNDTLGASNVITNTVVNNDYESRKKEIEAEVFEIDKKIVSNANNSSWNGSSEYNTLINNKNNLNRELDEIKWNSQYVFVTFKIKKIY</sequence>
<dbReference type="InterPro" id="IPR027383">
    <property type="entry name" value="Znf_put"/>
</dbReference>
<dbReference type="EMBL" id="LGTC01000001">
    <property type="protein sequence ID" value="KNY25220.1"/>
    <property type="molecule type" value="Genomic_DNA"/>
</dbReference>
<evidence type="ECO:0000256" key="4">
    <source>
        <dbReference type="SAM" id="Phobius"/>
    </source>
</evidence>
<comment type="similarity">
    <text evidence="1">Belongs to the zinc-associated anti-sigma factor (ZAS) superfamily. Anti-sigma-W factor family.</text>
</comment>
<evidence type="ECO:0000259" key="5">
    <source>
        <dbReference type="Pfam" id="PF13490"/>
    </source>
</evidence>
<feature type="coiled-coil region" evidence="3">
    <location>
        <begin position="355"/>
        <end position="411"/>
    </location>
</feature>
<dbReference type="RefSeq" id="WP_036946489.1">
    <property type="nucleotide sequence ID" value="NZ_KN050763.1"/>
</dbReference>
<reference evidence="7" key="1">
    <citation type="submission" date="2015-07" db="EMBL/GenBank/DDBJ databases">
        <title>Near-Complete Genome Sequence of the Cellulolytic Bacterium Bacteroides (Pseudobacteroides) cellulosolvens ATCC 35603.</title>
        <authorList>
            <person name="Dassa B."/>
            <person name="Utturkar S.M."/>
            <person name="Klingeman D.M."/>
            <person name="Hurt R.A."/>
            <person name="Keller M."/>
            <person name="Xu J."/>
            <person name="Reddy Y.H.K."/>
            <person name="Borovok I."/>
            <person name="Grinberg I.R."/>
            <person name="Lamed R."/>
            <person name="Zhivin O."/>
            <person name="Bayer E.A."/>
            <person name="Brown S.D."/>
        </authorList>
    </citation>
    <scope>NUCLEOTIDE SEQUENCE [LARGE SCALE GENOMIC DNA]</scope>
    <source>
        <strain evidence="7">DSM 2933</strain>
    </source>
</reference>
<keyword evidence="3" id="KW-0175">Coiled coil</keyword>
<dbReference type="eggNOG" id="COG5662">
    <property type="taxonomic scope" value="Bacteria"/>
</dbReference>
<feature type="transmembrane region" description="Helical" evidence="4">
    <location>
        <begin position="85"/>
        <end position="109"/>
    </location>
</feature>
<keyword evidence="4" id="KW-1133">Transmembrane helix</keyword>
<comment type="caution">
    <text evidence="6">The sequence shown here is derived from an EMBL/GenBank/DDBJ whole genome shotgun (WGS) entry which is preliminary data.</text>
</comment>
<protein>
    <recommendedName>
        <fullName evidence="2">Anti-sigma-W factor RsiW</fullName>
    </recommendedName>
</protein>
<keyword evidence="4" id="KW-0472">Membrane</keyword>
<evidence type="ECO:0000256" key="3">
    <source>
        <dbReference type="SAM" id="Coils"/>
    </source>
</evidence>
<name>A0A0L6JHP6_9FIRM</name>
<evidence type="ECO:0000256" key="1">
    <source>
        <dbReference type="ARBA" id="ARBA00024353"/>
    </source>
</evidence>
<dbReference type="STRING" id="398512.Bccel_0477"/>
<evidence type="ECO:0000313" key="6">
    <source>
        <dbReference type="EMBL" id="KNY25220.1"/>
    </source>
</evidence>
<dbReference type="InterPro" id="IPR041916">
    <property type="entry name" value="Anti_sigma_zinc_sf"/>
</dbReference>
<dbReference type="Pfam" id="PF13490">
    <property type="entry name" value="zf-HC2"/>
    <property type="match status" value="1"/>
</dbReference>
<evidence type="ECO:0000256" key="2">
    <source>
        <dbReference type="ARBA" id="ARBA00024438"/>
    </source>
</evidence>
<accession>A0A0L6JHP6</accession>
<feature type="domain" description="Putative zinc-finger" evidence="5">
    <location>
        <begin position="4"/>
        <end position="38"/>
    </location>
</feature>
<gene>
    <name evidence="6" type="ORF">Bccel_0477</name>
</gene>
<evidence type="ECO:0000313" key="7">
    <source>
        <dbReference type="Proteomes" id="UP000036923"/>
    </source>
</evidence>
<dbReference type="OrthoDB" id="6194834at2"/>
<dbReference type="AlphaFoldDB" id="A0A0L6JHP6"/>
<keyword evidence="4 6" id="KW-0812">Transmembrane</keyword>